<dbReference type="PROSITE" id="PS01186">
    <property type="entry name" value="EGF_2"/>
    <property type="match status" value="2"/>
</dbReference>
<accession>A0AAV2Q099</accession>
<evidence type="ECO:0000256" key="2">
    <source>
        <dbReference type="SAM" id="SignalP"/>
    </source>
</evidence>
<keyword evidence="1" id="KW-0245">EGF-like domain</keyword>
<evidence type="ECO:0000313" key="5">
    <source>
        <dbReference type="Proteomes" id="UP001497623"/>
    </source>
</evidence>
<dbReference type="PROSITE" id="PS00022">
    <property type="entry name" value="EGF_1"/>
    <property type="match status" value="1"/>
</dbReference>
<dbReference type="PANTHER" id="PTHR24047">
    <property type="entry name" value="FI01909P-RELATED"/>
    <property type="match status" value="1"/>
</dbReference>
<keyword evidence="5" id="KW-1185">Reference proteome</keyword>
<dbReference type="EMBL" id="CAXKWB010002485">
    <property type="protein sequence ID" value="CAL4067050.1"/>
    <property type="molecule type" value="Genomic_DNA"/>
</dbReference>
<evidence type="ECO:0000313" key="4">
    <source>
        <dbReference type="EMBL" id="CAL4067050.1"/>
    </source>
</evidence>
<comment type="caution">
    <text evidence="1">Lacks conserved residue(s) required for the propagation of feature annotation.</text>
</comment>
<dbReference type="PROSITE" id="PS50026">
    <property type="entry name" value="EGF_3"/>
    <property type="match status" value="1"/>
</dbReference>
<reference evidence="4 5" key="1">
    <citation type="submission" date="2024-05" db="EMBL/GenBank/DDBJ databases">
        <authorList>
            <person name="Wallberg A."/>
        </authorList>
    </citation>
    <scope>NUCLEOTIDE SEQUENCE [LARGE SCALE GENOMIC DNA]</scope>
</reference>
<feature type="signal peptide" evidence="2">
    <location>
        <begin position="1"/>
        <end position="23"/>
    </location>
</feature>
<keyword evidence="1" id="KW-1015">Disulfide bond</keyword>
<evidence type="ECO:0000259" key="3">
    <source>
        <dbReference type="PROSITE" id="PS50026"/>
    </source>
</evidence>
<dbReference type="InterPro" id="IPR053255">
    <property type="entry name" value="EGF-like_domain"/>
</dbReference>
<protein>
    <recommendedName>
        <fullName evidence="3">EGF-like domain-containing protein</fullName>
    </recommendedName>
</protein>
<evidence type="ECO:0000256" key="1">
    <source>
        <dbReference type="PROSITE-ProRule" id="PRU00076"/>
    </source>
</evidence>
<feature type="chain" id="PRO_5043808242" description="EGF-like domain-containing protein" evidence="2">
    <location>
        <begin position="24"/>
        <end position="158"/>
    </location>
</feature>
<comment type="caution">
    <text evidence="4">The sequence shown here is derived from an EMBL/GenBank/DDBJ whole genome shotgun (WGS) entry which is preliminary data.</text>
</comment>
<dbReference type="Gene3D" id="2.10.25.10">
    <property type="entry name" value="Laminin"/>
    <property type="match status" value="3"/>
</dbReference>
<keyword evidence="2" id="KW-0732">Signal</keyword>
<dbReference type="Proteomes" id="UP001497623">
    <property type="component" value="Unassembled WGS sequence"/>
</dbReference>
<feature type="non-terminal residue" evidence="4">
    <location>
        <position position="158"/>
    </location>
</feature>
<dbReference type="PANTHER" id="PTHR24047:SF29">
    <property type="entry name" value="EATER-RELATED"/>
    <property type="match status" value="1"/>
</dbReference>
<sequence>MRLLLRCACYWFLLCHIYDTVESQAPQCRSGCVRGQCVAPDQCTCDTGFKGQRCDMPTCENLGCQDNQECIEGGRDTPVICKCKSGYKLHGPRCIEECPGGCGRGHCTGPDQCNCPRGYTGASCETPDCPGGCGSGWCTEPERCNCPQGYTGPSCGTS</sequence>
<dbReference type="AlphaFoldDB" id="A0AAV2Q099"/>
<proteinExistence type="predicted"/>
<dbReference type="SMART" id="SM00181">
    <property type="entry name" value="EGF"/>
    <property type="match status" value="4"/>
</dbReference>
<organism evidence="4 5">
    <name type="scientific">Meganyctiphanes norvegica</name>
    <name type="common">Northern krill</name>
    <name type="synonym">Thysanopoda norvegica</name>
    <dbReference type="NCBI Taxonomy" id="48144"/>
    <lineage>
        <taxon>Eukaryota</taxon>
        <taxon>Metazoa</taxon>
        <taxon>Ecdysozoa</taxon>
        <taxon>Arthropoda</taxon>
        <taxon>Crustacea</taxon>
        <taxon>Multicrustacea</taxon>
        <taxon>Malacostraca</taxon>
        <taxon>Eumalacostraca</taxon>
        <taxon>Eucarida</taxon>
        <taxon>Euphausiacea</taxon>
        <taxon>Euphausiidae</taxon>
        <taxon>Meganyctiphanes</taxon>
    </lineage>
</organism>
<feature type="domain" description="EGF-like" evidence="3">
    <location>
        <begin position="55"/>
        <end position="95"/>
    </location>
</feature>
<name>A0AAV2Q099_MEGNR</name>
<dbReference type="InterPro" id="IPR000742">
    <property type="entry name" value="EGF"/>
</dbReference>
<gene>
    <name evidence="4" type="ORF">MNOR_LOCUS6136</name>
</gene>
<feature type="disulfide bond" evidence="1">
    <location>
        <begin position="64"/>
        <end position="81"/>
    </location>
</feature>